<dbReference type="Pfam" id="PF10503">
    <property type="entry name" value="Esterase_PHB"/>
    <property type="match status" value="1"/>
</dbReference>
<keyword evidence="4" id="KW-0624">Polysaccharide degradation</keyword>
<dbReference type="SUPFAM" id="SSF53474">
    <property type="entry name" value="alpha/beta-Hydrolases"/>
    <property type="match status" value="2"/>
</dbReference>
<dbReference type="Proteomes" id="UP001174934">
    <property type="component" value="Unassembled WGS sequence"/>
</dbReference>
<accession>A0AA39XAK1</accession>
<dbReference type="EMBL" id="JAULSR010000002">
    <property type="protein sequence ID" value="KAK0630388.1"/>
    <property type="molecule type" value="Genomic_DNA"/>
</dbReference>
<dbReference type="NCBIfam" id="TIGR01840">
    <property type="entry name" value="esterase_phb"/>
    <property type="match status" value="1"/>
</dbReference>
<dbReference type="AlphaFoldDB" id="A0AA39XAK1"/>
<dbReference type="GO" id="GO:0005576">
    <property type="term" value="C:extracellular region"/>
    <property type="evidence" value="ECO:0007669"/>
    <property type="project" value="UniProtKB-SubCell"/>
</dbReference>
<keyword evidence="4" id="KW-0964">Secreted</keyword>
<comment type="function">
    <text evidence="4">Esterase involved in the hydrolysis of xylan, a major structural heterogeneous polysaccharide found in plant biomass representing the second most abundant polysaccharide in the biosphere, after cellulose.</text>
</comment>
<keyword evidence="2 4" id="KW-0732">Signal</keyword>
<dbReference type="InterPro" id="IPR000254">
    <property type="entry name" value="CBD"/>
</dbReference>
<evidence type="ECO:0000259" key="5">
    <source>
        <dbReference type="PROSITE" id="PS51164"/>
    </source>
</evidence>
<dbReference type="PANTHER" id="PTHR43037">
    <property type="entry name" value="UNNAMED PRODUCT-RELATED"/>
    <property type="match status" value="1"/>
</dbReference>
<comment type="similarity">
    <text evidence="4">Belongs to the carbohydrate esterase 1 (CE1) family.</text>
</comment>
<dbReference type="Pfam" id="PF00734">
    <property type="entry name" value="CBM_1"/>
    <property type="match status" value="1"/>
</dbReference>
<organism evidence="6 7">
    <name type="scientific">Bombardia bombarda</name>
    <dbReference type="NCBI Taxonomy" id="252184"/>
    <lineage>
        <taxon>Eukaryota</taxon>
        <taxon>Fungi</taxon>
        <taxon>Dikarya</taxon>
        <taxon>Ascomycota</taxon>
        <taxon>Pezizomycotina</taxon>
        <taxon>Sordariomycetes</taxon>
        <taxon>Sordariomycetidae</taxon>
        <taxon>Sordariales</taxon>
        <taxon>Lasiosphaeriaceae</taxon>
        <taxon>Bombardia</taxon>
    </lineage>
</organism>
<keyword evidence="7" id="KW-1185">Reference proteome</keyword>
<sequence length="437" mass="45640">MKLPTTAPLLPAITTLLLTLTTLTAAATLTQITTSFGPNPTKVGFFIYVPDALAPSPPILVNPHWCHGTAAAAYAGSQYATLASKHGFIVIYPNSPNAADQCWDVSSSQTLTHALGGDSLGIISMVQWTLAKYSADPKRVFVTGVSSGGMMTNVLIGSYPDIFAAGSAWAGVPFGCFAAPGNNTSIYGYWNADCATGKVTHTSTEWTNIVKAAYPGYTGWRPKMQTFHGTSDETLDYKNFGEQIKEWTGVLGLSSTPVSTVANTPLSGWTKTSYGPNGWFEAYSAQGVTHNIQVQADTVVSFFGLDCKGSGCFGWGQGGPNGGGAGTTSTTKTAAVSTTTSAAGVTSTVATTSPTSFVLPDTKTSTTAAATSFATSLQPLGQSLYGQCGGIGYTGPTSCQTAKCTTYNTYYAQVRDSIKPNPLWSNTDIRSFKCVPT</sequence>
<feature type="domain" description="CBM1" evidence="5">
    <location>
        <begin position="380"/>
        <end position="415"/>
    </location>
</feature>
<keyword evidence="3 4" id="KW-0378">Hydrolase</keyword>
<evidence type="ECO:0000256" key="1">
    <source>
        <dbReference type="ARBA" id="ARBA00022487"/>
    </source>
</evidence>
<name>A0AA39XAK1_9PEZI</name>
<dbReference type="EC" id="3.1.1.-" evidence="4"/>
<dbReference type="InterPro" id="IPR035971">
    <property type="entry name" value="CBD_sf"/>
</dbReference>
<dbReference type="GO" id="GO:0052689">
    <property type="term" value="F:carboxylic ester hydrolase activity"/>
    <property type="evidence" value="ECO:0007669"/>
    <property type="project" value="UniProtKB-KW"/>
</dbReference>
<dbReference type="SMART" id="SM00236">
    <property type="entry name" value="fCBD"/>
    <property type="match status" value="1"/>
</dbReference>
<proteinExistence type="inferred from homology"/>
<dbReference type="InterPro" id="IPR010126">
    <property type="entry name" value="Esterase_phb"/>
</dbReference>
<dbReference type="SUPFAM" id="SSF57180">
    <property type="entry name" value="Cellulose-binding domain"/>
    <property type="match status" value="1"/>
</dbReference>
<protein>
    <recommendedName>
        <fullName evidence="4">Carboxylic ester hydrolase</fullName>
        <ecNumber evidence="4">3.1.1.-</ecNumber>
    </recommendedName>
</protein>
<keyword evidence="1 4" id="KW-0719">Serine esterase</keyword>
<feature type="chain" id="PRO_5041485443" description="Carboxylic ester hydrolase" evidence="4">
    <location>
        <begin position="27"/>
        <end position="437"/>
    </location>
</feature>
<reference evidence="6" key="1">
    <citation type="submission" date="2023-06" db="EMBL/GenBank/DDBJ databases">
        <title>Genome-scale phylogeny and comparative genomics of the fungal order Sordariales.</title>
        <authorList>
            <consortium name="Lawrence Berkeley National Laboratory"/>
            <person name="Hensen N."/>
            <person name="Bonometti L."/>
            <person name="Westerberg I."/>
            <person name="Brannstrom I.O."/>
            <person name="Guillou S."/>
            <person name="Cros-Aarteil S."/>
            <person name="Calhoun S."/>
            <person name="Haridas S."/>
            <person name="Kuo A."/>
            <person name="Mondo S."/>
            <person name="Pangilinan J."/>
            <person name="Riley R."/>
            <person name="LaButti K."/>
            <person name="Andreopoulos B."/>
            <person name="Lipzen A."/>
            <person name="Chen C."/>
            <person name="Yanf M."/>
            <person name="Daum C."/>
            <person name="Ng V."/>
            <person name="Clum A."/>
            <person name="Steindorff A."/>
            <person name="Ohm R."/>
            <person name="Martin F."/>
            <person name="Silar P."/>
            <person name="Natvig D."/>
            <person name="Lalanne C."/>
            <person name="Gautier V."/>
            <person name="Ament-velasquez S.L."/>
            <person name="Kruys A."/>
            <person name="Hutchinson M.I."/>
            <person name="Powell A.J."/>
            <person name="Barry K."/>
            <person name="Miller A.N."/>
            <person name="Grigoriev I.V."/>
            <person name="Debuchy R."/>
            <person name="Gladieux P."/>
            <person name="Thoren M.H."/>
            <person name="Johannesson H."/>
        </authorList>
    </citation>
    <scope>NUCLEOTIDE SEQUENCE</scope>
    <source>
        <strain evidence="6">SMH3391-2</strain>
    </source>
</reference>
<evidence type="ECO:0000313" key="6">
    <source>
        <dbReference type="EMBL" id="KAK0630388.1"/>
    </source>
</evidence>
<evidence type="ECO:0000256" key="4">
    <source>
        <dbReference type="RuleBase" id="RU367147"/>
    </source>
</evidence>
<evidence type="ECO:0000256" key="3">
    <source>
        <dbReference type="ARBA" id="ARBA00022801"/>
    </source>
</evidence>
<comment type="caution">
    <text evidence="6">The sequence shown here is derived from an EMBL/GenBank/DDBJ whole genome shotgun (WGS) entry which is preliminary data.</text>
</comment>
<dbReference type="GO" id="GO:0045493">
    <property type="term" value="P:xylan catabolic process"/>
    <property type="evidence" value="ECO:0007669"/>
    <property type="project" value="UniProtKB-UniRule"/>
</dbReference>
<dbReference type="Gene3D" id="3.40.50.1820">
    <property type="entry name" value="alpha/beta hydrolase"/>
    <property type="match status" value="1"/>
</dbReference>
<evidence type="ECO:0000256" key="2">
    <source>
        <dbReference type="ARBA" id="ARBA00022729"/>
    </source>
</evidence>
<feature type="signal peptide" evidence="4">
    <location>
        <begin position="1"/>
        <end position="26"/>
    </location>
</feature>
<dbReference type="PROSITE" id="PS51164">
    <property type="entry name" value="CBM1_2"/>
    <property type="match status" value="1"/>
</dbReference>
<dbReference type="InterPro" id="IPR050955">
    <property type="entry name" value="Plant_Biomass_Hydrol_Est"/>
</dbReference>
<keyword evidence="4" id="KW-0119">Carbohydrate metabolism</keyword>
<dbReference type="GO" id="GO:0030248">
    <property type="term" value="F:cellulose binding"/>
    <property type="evidence" value="ECO:0007669"/>
    <property type="project" value="InterPro"/>
</dbReference>
<evidence type="ECO:0000313" key="7">
    <source>
        <dbReference type="Proteomes" id="UP001174934"/>
    </source>
</evidence>
<comment type="subcellular location">
    <subcellularLocation>
        <location evidence="4">Secreted</location>
    </subcellularLocation>
</comment>
<dbReference type="InterPro" id="IPR029058">
    <property type="entry name" value="AB_hydrolase_fold"/>
</dbReference>
<dbReference type="PANTHER" id="PTHR43037:SF5">
    <property type="entry name" value="FERULOYL ESTERASE"/>
    <property type="match status" value="1"/>
</dbReference>
<gene>
    <name evidence="6" type="ORF">B0T17DRAFT_486813</name>
</gene>